<dbReference type="EMBL" id="CAIIXF020000001">
    <property type="protein sequence ID" value="CAH1772850.1"/>
    <property type="molecule type" value="Genomic_DNA"/>
</dbReference>
<dbReference type="SUPFAM" id="SSF82895">
    <property type="entry name" value="TSP-1 type 1 repeat"/>
    <property type="match status" value="1"/>
</dbReference>
<evidence type="ECO:0000256" key="9">
    <source>
        <dbReference type="ARBA" id="ARBA00022833"/>
    </source>
</evidence>
<keyword evidence="5 14" id="KW-0479">Metal-binding</keyword>
<dbReference type="GO" id="GO:0004222">
    <property type="term" value="F:metalloendopeptidase activity"/>
    <property type="evidence" value="ECO:0007669"/>
    <property type="project" value="UniProtKB-UniRule"/>
</dbReference>
<keyword evidence="2" id="KW-0964">Secreted</keyword>
<dbReference type="SMART" id="SM00179">
    <property type="entry name" value="EGF_CA"/>
    <property type="match status" value="2"/>
</dbReference>
<dbReference type="PROSITE" id="PS50026">
    <property type="entry name" value="EGF_3"/>
    <property type="match status" value="2"/>
</dbReference>
<keyword evidence="12" id="KW-0325">Glycoprotein</keyword>
<evidence type="ECO:0000256" key="11">
    <source>
        <dbReference type="ARBA" id="ARBA00023157"/>
    </source>
</evidence>
<dbReference type="PROSITE" id="PS01186">
    <property type="entry name" value="EGF_2"/>
    <property type="match status" value="2"/>
</dbReference>
<keyword evidence="6" id="KW-0732">Signal</keyword>
<comment type="caution">
    <text evidence="13">Lacks conserved residue(s) required for the propagation of feature annotation.</text>
</comment>
<keyword evidence="8 14" id="KW-0378">Hydrolase</keyword>
<feature type="active site" evidence="14">
    <location>
        <position position="231"/>
    </location>
</feature>
<dbReference type="InterPro" id="IPR000884">
    <property type="entry name" value="TSP1_rpt"/>
</dbReference>
<evidence type="ECO:0000256" key="3">
    <source>
        <dbReference type="ARBA" id="ARBA00022536"/>
    </source>
</evidence>
<keyword evidence="7" id="KW-0677">Repeat</keyword>
<evidence type="ECO:0000256" key="15">
    <source>
        <dbReference type="RuleBase" id="RU361183"/>
    </source>
</evidence>
<dbReference type="CDD" id="cd04280">
    <property type="entry name" value="ZnMc_astacin_like"/>
    <property type="match status" value="1"/>
</dbReference>
<dbReference type="InterPro" id="IPR000152">
    <property type="entry name" value="EGF-type_Asp/Asn_hydroxyl_site"/>
</dbReference>
<dbReference type="FunFam" id="2.10.25.10:FF:000122">
    <property type="entry name" value="Protein crumbs homolog 2"/>
    <property type="match status" value="1"/>
</dbReference>
<dbReference type="GO" id="GO:0006508">
    <property type="term" value="P:proteolysis"/>
    <property type="evidence" value="ECO:0007669"/>
    <property type="project" value="UniProtKB-KW"/>
</dbReference>
<comment type="caution">
    <text evidence="16">The sequence shown here is derived from an EMBL/GenBank/DDBJ whole genome shotgun (WGS) entry which is preliminary data.</text>
</comment>
<dbReference type="InterPro" id="IPR000742">
    <property type="entry name" value="EGF"/>
</dbReference>
<dbReference type="GO" id="GO:0005576">
    <property type="term" value="C:extracellular region"/>
    <property type="evidence" value="ECO:0007669"/>
    <property type="project" value="UniProtKB-SubCell"/>
</dbReference>
<feature type="disulfide bond" evidence="13">
    <location>
        <begin position="532"/>
        <end position="541"/>
    </location>
</feature>
<dbReference type="InterPro" id="IPR024079">
    <property type="entry name" value="MetalloPept_cat_dom_sf"/>
</dbReference>
<dbReference type="Pfam" id="PF00090">
    <property type="entry name" value="TSP_1"/>
    <property type="match status" value="1"/>
</dbReference>
<evidence type="ECO:0000256" key="2">
    <source>
        <dbReference type="ARBA" id="ARBA00022525"/>
    </source>
</evidence>
<keyword evidence="3 13" id="KW-0245">EGF-like domain</keyword>
<dbReference type="InterPro" id="IPR034035">
    <property type="entry name" value="Astacin-like_dom"/>
</dbReference>
<keyword evidence="4 14" id="KW-0645">Protease</keyword>
<evidence type="ECO:0000256" key="14">
    <source>
        <dbReference type="PROSITE-ProRule" id="PRU01211"/>
    </source>
</evidence>
<dbReference type="PRINTS" id="PR00010">
    <property type="entry name" value="EGFBLOOD"/>
</dbReference>
<keyword evidence="17" id="KW-1185">Reference proteome</keyword>
<dbReference type="SMART" id="SM00235">
    <property type="entry name" value="ZnMc"/>
    <property type="match status" value="1"/>
</dbReference>
<dbReference type="Gene3D" id="2.60.120.290">
    <property type="entry name" value="Spermadhesin, CUB domain"/>
    <property type="match status" value="1"/>
</dbReference>
<feature type="disulfide bond" evidence="13">
    <location>
        <begin position="573"/>
        <end position="582"/>
    </location>
</feature>
<dbReference type="SUPFAM" id="SSF55486">
    <property type="entry name" value="Metalloproteases ('zincins'), catalytic domain"/>
    <property type="match status" value="1"/>
</dbReference>
<dbReference type="InterPro" id="IPR001506">
    <property type="entry name" value="Peptidase_M12A"/>
</dbReference>
<dbReference type="Proteomes" id="UP000749559">
    <property type="component" value="Unassembled WGS sequence"/>
</dbReference>
<dbReference type="InterPro" id="IPR006026">
    <property type="entry name" value="Peptidase_Metallo"/>
</dbReference>
<dbReference type="GO" id="GO:0008270">
    <property type="term" value="F:zinc ion binding"/>
    <property type="evidence" value="ECO:0007669"/>
    <property type="project" value="UniProtKB-UniRule"/>
</dbReference>
<evidence type="ECO:0000256" key="13">
    <source>
        <dbReference type="PROSITE-ProRule" id="PRU00076"/>
    </source>
</evidence>
<comment type="subcellular location">
    <subcellularLocation>
        <location evidence="1">Secreted</location>
    </subcellularLocation>
</comment>
<dbReference type="Gene3D" id="3.40.390.10">
    <property type="entry name" value="Collagenase (Catalytic Domain)"/>
    <property type="match status" value="1"/>
</dbReference>
<dbReference type="EC" id="3.4.24.-" evidence="15"/>
<dbReference type="InterPro" id="IPR000859">
    <property type="entry name" value="CUB_dom"/>
</dbReference>
<feature type="disulfide bond" evidence="13">
    <location>
        <begin position="554"/>
        <end position="571"/>
    </location>
</feature>
<evidence type="ECO:0000256" key="10">
    <source>
        <dbReference type="ARBA" id="ARBA00023049"/>
    </source>
</evidence>
<accession>A0A8J1YAD8</accession>
<dbReference type="SMART" id="SM00209">
    <property type="entry name" value="TSP1"/>
    <property type="match status" value="1"/>
</dbReference>
<evidence type="ECO:0000313" key="16">
    <source>
        <dbReference type="EMBL" id="CAH1772850.1"/>
    </source>
</evidence>
<sequence length="754" mass="85771">MMTTVMRLLREGTTFILLCQIIVVAVALPKRQIRERVPEIWRPGNMTAEEWYESHGQTKEIWGVVVEKMKQLQDKYYKTFISDVPPPQGQVSDPVPEGSYLMDDDILLTPEQVDYLISLMPDPYSRKKRKIQPFDNGFPLAKWPFPIRYKFDGMHSESQRAAIRAAIVDWEAMTCLEFEEVPTMEPVNEPHIIFTKLSGCYSYIGRQAYIVPQQINLASNCITWHGTIAHEIGHAIGFWHEQARTDRDTYVEVINDNIKNGYQSQFMKLWAGSIEDLGVEYDLSSAMHYSSKAFSKNYGYTLKTKDPLYQNTIGQRTGLSFLDVKLANMAYCKGKCKTPLREHCQHGGYQDPLKCDRCRCPDGWAGTHCEQLQSSINAQCGGKILLEPGFQKFIRSPGYNNPGHYDNNVGCNWLFETPVGYRPVLTFTGAFGLYCVDSSLGNACFHWVEIRKEKHLGLPGPRFCCYSTPLEPLSATTNQMMVILRSNFTSSSFRRRGFQALVYAENINECEDLPCNNGGVCIDGINDYTCNCPEGFTGKNCSTESTNPCDNNPCFNGGECEPINHNTNFKCHCPLGFTGSRCIFGCGGCSDALVPGTIQPRCNVTVNTTCYRYEDDYINNEVVWKVIPYPCTKEEPICCKRALFNPQIKKCEVPKYSQWSDWSQCSESCGAFGKRHRYRNNILKQSMRDVTKGLNFRETDIEHCNFQQCPQTNDCQAARDITFICSYFPWYPPCNRPCPVCKSGYTVKDGMCTR</sequence>
<comment type="cofactor">
    <cofactor evidence="14 15">
        <name>Zn(2+)</name>
        <dbReference type="ChEBI" id="CHEBI:29105"/>
    </cofactor>
    <text evidence="14 15">Binds 1 zinc ion per subunit.</text>
</comment>
<dbReference type="GO" id="GO:0005509">
    <property type="term" value="F:calcium ion binding"/>
    <property type="evidence" value="ECO:0007669"/>
    <property type="project" value="InterPro"/>
</dbReference>
<evidence type="ECO:0000256" key="4">
    <source>
        <dbReference type="ARBA" id="ARBA00022670"/>
    </source>
</evidence>
<feature type="binding site" evidence="14">
    <location>
        <position position="240"/>
    </location>
    <ligand>
        <name>Zn(2+)</name>
        <dbReference type="ChEBI" id="CHEBI:29105"/>
        <note>catalytic</note>
    </ligand>
</feature>
<gene>
    <name evidence="16" type="ORF">OFUS_LOCUS542</name>
</gene>
<dbReference type="Gene3D" id="2.20.100.10">
    <property type="entry name" value="Thrombospondin type-1 (TSP1) repeat"/>
    <property type="match status" value="1"/>
</dbReference>
<dbReference type="PANTHER" id="PTHR10127:SF780">
    <property type="entry name" value="METALLOENDOPEPTIDASE"/>
    <property type="match status" value="1"/>
</dbReference>
<dbReference type="PROSITE" id="PS01180">
    <property type="entry name" value="CUB"/>
    <property type="match status" value="1"/>
</dbReference>
<evidence type="ECO:0000256" key="7">
    <source>
        <dbReference type="ARBA" id="ARBA00022737"/>
    </source>
</evidence>
<evidence type="ECO:0000256" key="8">
    <source>
        <dbReference type="ARBA" id="ARBA00022801"/>
    </source>
</evidence>
<dbReference type="InterPro" id="IPR036383">
    <property type="entry name" value="TSP1_rpt_sf"/>
</dbReference>
<dbReference type="AlphaFoldDB" id="A0A8J1YAD8"/>
<dbReference type="SMART" id="SM00042">
    <property type="entry name" value="CUB"/>
    <property type="match status" value="1"/>
</dbReference>
<keyword evidence="9 14" id="KW-0862">Zinc</keyword>
<evidence type="ECO:0000256" key="5">
    <source>
        <dbReference type="ARBA" id="ARBA00022723"/>
    </source>
</evidence>
<dbReference type="CDD" id="cd00041">
    <property type="entry name" value="CUB"/>
    <property type="match status" value="1"/>
</dbReference>
<dbReference type="Pfam" id="PF00008">
    <property type="entry name" value="EGF"/>
    <property type="match status" value="2"/>
</dbReference>
<dbReference type="SMART" id="SM00181">
    <property type="entry name" value="EGF"/>
    <property type="match status" value="3"/>
</dbReference>
<organism evidence="16 17">
    <name type="scientific">Owenia fusiformis</name>
    <name type="common">Polychaete worm</name>
    <dbReference type="NCBI Taxonomy" id="6347"/>
    <lineage>
        <taxon>Eukaryota</taxon>
        <taxon>Metazoa</taxon>
        <taxon>Spiralia</taxon>
        <taxon>Lophotrochozoa</taxon>
        <taxon>Annelida</taxon>
        <taxon>Polychaeta</taxon>
        <taxon>Sedentaria</taxon>
        <taxon>Canalipalpata</taxon>
        <taxon>Sabellida</taxon>
        <taxon>Oweniida</taxon>
        <taxon>Oweniidae</taxon>
        <taxon>Owenia</taxon>
    </lineage>
</organism>
<dbReference type="PIRSF" id="PIRSF036365">
    <property type="entry name" value="Astacin_nematoda"/>
    <property type="match status" value="1"/>
</dbReference>
<dbReference type="PROSITE" id="PS00010">
    <property type="entry name" value="ASX_HYDROXYL"/>
    <property type="match status" value="1"/>
</dbReference>
<keyword evidence="11 13" id="KW-1015">Disulfide bond</keyword>
<evidence type="ECO:0000256" key="6">
    <source>
        <dbReference type="ARBA" id="ARBA00022729"/>
    </source>
</evidence>
<evidence type="ECO:0000256" key="12">
    <source>
        <dbReference type="ARBA" id="ARBA00023180"/>
    </source>
</evidence>
<dbReference type="InterPro" id="IPR018097">
    <property type="entry name" value="EGF_Ca-bd_CS"/>
</dbReference>
<dbReference type="Pfam" id="PF00431">
    <property type="entry name" value="CUB"/>
    <property type="match status" value="1"/>
</dbReference>
<dbReference type="CDD" id="cd00054">
    <property type="entry name" value="EGF_CA"/>
    <property type="match status" value="2"/>
</dbReference>
<reference evidence="16" key="1">
    <citation type="submission" date="2022-03" db="EMBL/GenBank/DDBJ databases">
        <authorList>
            <person name="Martin C."/>
        </authorList>
    </citation>
    <scope>NUCLEOTIDE SEQUENCE</scope>
</reference>
<dbReference type="PROSITE" id="PS50092">
    <property type="entry name" value="TSP1"/>
    <property type="match status" value="1"/>
</dbReference>
<protein>
    <recommendedName>
        <fullName evidence="15">Metalloendopeptidase</fullName>
        <ecNumber evidence="15">3.4.24.-</ecNumber>
    </recommendedName>
</protein>
<dbReference type="GO" id="GO:0018996">
    <property type="term" value="P:molting cycle, collagen and cuticulin-based cuticle"/>
    <property type="evidence" value="ECO:0007669"/>
    <property type="project" value="InterPro"/>
</dbReference>
<dbReference type="Gene3D" id="2.10.25.10">
    <property type="entry name" value="Laminin"/>
    <property type="match status" value="2"/>
</dbReference>
<dbReference type="InterPro" id="IPR017050">
    <property type="entry name" value="Metallopeptidase_nem"/>
</dbReference>
<dbReference type="Pfam" id="PF01400">
    <property type="entry name" value="Astacin"/>
    <property type="match status" value="1"/>
</dbReference>
<feature type="binding site" evidence="14">
    <location>
        <position position="234"/>
    </location>
    <ligand>
        <name>Zn(2+)</name>
        <dbReference type="ChEBI" id="CHEBI:29105"/>
        <note>catalytic</note>
    </ligand>
</feature>
<dbReference type="OrthoDB" id="6156706at2759"/>
<dbReference type="PROSITE" id="PS01187">
    <property type="entry name" value="EGF_CA"/>
    <property type="match status" value="1"/>
</dbReference>
<dbReference type="PANTHER" id="PTHR10127">
    <property type="entry name" value="DISCOIDIN, CUB, EGF, LAMININ , AND ZINC METALLOPROTEASE DOMAIN CONTAINING"/>
    <property type="match status" value="1"/>
</dbReference>
<feature type="binding site" evidence="14">
    <location>
        <position position="230"/>
    </location>
    <ligand>
        <name>Zn(2+)</name>
        <dbReference type="ChEBI" id="CHEBI:29105"/>
        <note>catalytic</note>
    </ligand>
</feature>
<evidence type="ECO:0000256" key="1">
    <source>
        <dbReference type="ARBA" id="ARBA00004613"/>
    </source>
</evidence>
<dbReference type="SUPFAM" id="SSF57196">
    <property type="entry name" value="EGF/Laminin"/>
    <property type="match status" value="2"/>
</dbReference>
<dbReference type="PROSITE" id="PS00022">
    <property type="entry name" value="EGF_1"/>
    <property type="match status" value="2"/>
</dbReference>
<dbReference type="InterPro" id="IPR035914">
    <property type="entry name" value="Sperma_CUB_dom_sf"/>
</dbReference>
<dbReference type="PRINTS" id="PR00480">
    <property type="entry name" value="ASTACIN"/>
</dbReference>
<evidence type="ECO:0000313" key="17">
    <source>
        <dbReference type="Proteomes" id="UP000749559"/>
    </source>
</evidence>
<dbReference type="PROSITE" id="PS51864">
    <property type="entry name" value="ASTACIN"/>
    <property type="match status" value="1"/>
</dbReference>
<dbReference type="SUPFAM" id="SSF49854">
    <property type="entry name" value="Spermadhesin, CUB domain"/>
    <property type="match status" value="1"/>
</dbReference>
<name>A0A8J1YAD8_OWEFU</name>
<keyword evidence="10 14" id="KW-0482">Metalloprotease</keyword>
<proteinExistence type="predicted"/>
<dbReference type="InterPro" id="IPR001881">
    <property type="entry name" value="EGF-like_Ca-bd_dom"/>
</dbReference>